<accession>A0A0L8FXT1</accession>
<protein>
    <recommendedName>
        <fullName evidence="2">RIIa domain-containing protein</fullName>
    </recommendedName>
</protein>
<dbReference type="EMBL" id="KQ425655">
    <property type="protein sequence ID" value="KOF69144.1"/>
    <property type="molecule type" value="Genomic_DNA"/>
</dbReference>
<dbReference type="CDD" id="cd22974">
    <property type="entry name" value="DD_ENO4"/>
    <property type="match status" value="1"/>
</dbReference>
<reference evidence="1" key="1">
    <citation type="submission" date="2015-07" db="EMBL/GenBank/DDBJ databases">
        <title>MeaNS - Measles Nucleotide Surveillance Program.</title>
        <authorList>
            <person name="Tran T."/>
            <person name="Druce J."/>
        </authorList>
    </citation>
    <scope>NUCLEOTIDE SEQUENCE</scope>
    <source>
        <strain evidence="1">UCB-OBI-ISO-001</strain>
        <tissue evidence="1">Gonad</tissue>
    </source>
</reference>
<dbReference type="SUPFAM" id="SSF47391">
    <property type="entry name" value="Dimerization-anchoring domain of cAMP-dependent PK regulatory subunit"/>
    <property type="match status" value="1"/>
</dbReference>
<evidence type="ECO:0008006" key="2">
    <source>
        <dbReference type="Google" id="ProtNLM"/>
    </source>
</evidence>
<evidence type="ECO:0000313" key="1">
    <source>
        <dbReference type="EMBL" id="KOF69145.1"/>
    </source>
</evidence>
<organism evidence="1">
    <name type="scientific">Octopus bimaculoides</name>
    <name type="common">California two-spotted octopus</name>
    <dbReference type="NCBI Taxonomy" id="37653"/>
    <lineage>
        <taxon>Eukaryota</taxon>
        <taxon>Metazoa</taxon>
        <taxon>Spiralia</taxon>
        <taxon>Lophotrochozoa</taxon>
        <taxon>Mollusca</taxon>
        <taxon>Cephalopoda</taxon>
        <taxon>Coleoidea</taxon>
        <taxon>Octopodiformes</taxon>
        <taxon>Octopoda</taxon>
        <taxon>Incirrata</taxon>
        <taxon>Octopodidae</taxon>
        <taxon>Octopus</taxon>
    </lineage>
</organism>
<dbReference type="EMBL" id="KQ425655">
    <property type="protein sequence ID" value="KOF69146.1"/>
    <property type="molecule type" value="Genomic_DNA"/>
</dbReference>
<sequence length="81" mass="9631">MEEDKGKPKSKYSYYRYGRDDLKRQAVEYYQKNKVPQKIEEVLNNLFYDQPPDIYGYLVNFFQKFALPAIISRVSLGLTNP</sequence>
<dbReference type="EMBL" id="KQ425655">
    <property type="protein sequence ID" value="KOF69145.1"/>
    <property type="molecule type" value="Genomic_DNA"/>
</dbReference>
<dbReference type="InterPro" id="IPR047500">
    <property type="entry name" value="DD_ENO4"/>
</dbReference>
<dbReference type="STRING" id="37653.A0A0L8FXT1"/>
<name>A0A0L8FXT1_OCTBM</name>
<dbReference type="AlphaFoldDB" id="A0A0L8FXT1"/>
<gene>
    <name evidence="1" type="ORF">OCBIM_22005568mg</name>
</gene>
<proteinExistence type="predicted"/>